<organism evidence="1 2">
    <name type="scientific">Halomonas elongata</name>
    <dbReference type="NCBI Taxonomy" id="2746"/>
    <lineage>
        <taxon>Bacteria</taxon>
        <taxon>Pseudomonadati</taxon>
        <taxon>Pseudomonadota</taxon>
        <taxon>Gammaproteobacteria</taxon>
        <taxon>Oceanospirillales</taxon>
        <taxon>Halomonadaceae</taxon>
        <taxon>Halomonas</taxon>
    </lineage>
</organism>
<dbReference type="RefSeq" id="WP_013332930.1">
    <property type="nucleotide sequence ID" value="NZ_CP087224.1"/>
</dbReference>
<dbReference type="Proteomes" id="UP000092504">
    <property type="component" value="Unassembled WGS sequence"/>
</dbReference>
<dbReference type="AlphaFoldDB" id="A0A1B8NUY2"/>
<dbReference type="NCBIfam" id="TIGR03562">
    <property type="entry name" value="osmo_induc_OsmC"/>
    <property type="match status" value="1"/>
</dbReference>
<evidence type="ECO:0000313" key="2">
    <source>
        <dbReference type="Proteomes" id="UP000092504"/>
    </source>
</evidence>
<dbReference type="EC" id="1.11.1.15" evidence="1"/>
<dbReference type="Pfam" id="PF02566">
    <property type="entry name" value="OsmC"/>
    <property type="match status" value="1"/>
</dbReference>
<sequence>MSIKKNGSAVWQGGLKDGKGTVSTQSGVLDEVSYSFAKRFEGEGGSNPEELIGAAHASCYSMALSMILGEAGYTPERIATQATVSLEQDADGFSINAIHLETRASVPGADQAAFEDAANKAKAGCPVSRLFNAEISLDAKLES</sequence>
<dbReference type="GO" id="GO:0004601">
    <property type="term" value="F:peroxidase activity"/>
    <property type="evidence" value="ECO:0007669"/>
    <property type="project" value="UniProtKB-KW"/>
</dbReference>
<name>A0A1B8NUY2_HALEL</name>
<dbReference type="EMBL" id="MAJD01000002">
    <property type="protein sequence ID" value="OBX33763.1"/>
    <property type="molecule type" value="Genomic_DNA"/>
</dbReference>
<comment type="caution">
    <text evidence="1">The sequence shown here is derived from an EMBL/GenBank/DDBJ whole genome shotgun (WGS) entry which is preliminary data.</text>
</comment>
<gene>
    <name evidence="1" type="primary">osmC</name>
    <name evidence="1" type="ORF">A8U91_02805</name>
</gene>
<dbReference type="Gene3D" id="3.30.300.20">
    <property type="match status" value="1"/>
</dbReference>
<keyword evidence="1" id="KW-0560">Oxidoreductase</keyword>
<dbReference type="InterPro" id="IPR052707">
    <property type="entry name" value="OsmC_Ohr_Peroxiredoxin"/>
</dbReference>
<dbReference type="InterPro" id="IPR019904">
    <property type="entry name" value="Peroxiredoxin_OsmC"/>
</dbReference>
<reference evidence="1 2" key="1">
    <citation type="submission" date="2016-06" db="EMBL/GenBank/DDBJ databases">
        <title>Genome sequence of halotolerant plant growth promoting strain of Halomonas elongata HEK1 isolated from salterns of Rann of Kutch, Gujarat, India.</title>
        <authorList>
            <person name="Gaba S."/>
            <person name="Singh R.N."/>
            <person name="Abrol S."/>
            <person name="Kaushik R."/>
            <person name="Saxena A.K."/>
        </authorList>
    </citation>
    <scope>NUCLEOTIDE SEQUENCE [LARGE SCALE GENOMIC DNA]</scope>
    <source>
        <strain evidence="1 2">HEK1</strain>
    </source>
</reference>
<dbReference type="InterPro" id="IPR015946">
    <property type="entry name" value="KH_dom-like_a/b"/>
</dbReference>
<dbReference type="GO" id="GO:0006979">
    <property type="term" value="P:response to oxidative stress"/>
    <property type="evidence" value="ECO:0007669"/>
    <property type="project" value="InterPro"/>
</dbReference>
<accession>A0A1B8NUY2</accession>
<dbReference type="SUPFAM" id="SSF82784">
    <property type="entry name" value="OsmC-like"/>
    <property type="match status" value="1"/>
</dbReference>
<keyword evidence="1" id="KW-0575">Peroxidase</keyword>
<dbReference type="PATRIC" id="fig|2746.7.peg.2873"/>
<dbReference type="GeneID" id="91010541"/>
<dbReference type="PANTHER" id="PTHR42830">
    <property type="entry name" value="OSMOTICALLY INDUCIBLE FAMILY PROTEIN"/>
    <property type="match status" value="1"/>
</dbReference>
<dbReference type="OMA" id="ANCPVSQ"/>
<dbReference type="InterPro" id="IPR003718">
    <property type="entry name" value="OsmC/Ohr_fam"/>
</dbReference>
<dbReference type="PANTHER" id="PTHR42830:SF1">
    <property type="entry name" value="OSMOTICALLY INDUCIBLE FAMILY PROTEIN"/>
    <property type="match status" value="1"/>
</dbReference>
<protein>
    <submittedName>
        <fullName evidence="1">Peroxiredoxin OsmC</fullName>
        <ecNumber evidence="1">1.11.1.15</ecNumber>
    </submittedName>
</protein>
<evidence type="ECO:0000313" key="1">
    <source>
        <dbReference type="EMBL" id="OBX33763.1"/>
    </source>
</evidence>
<proteinExistence type="predicted"/>
<dbReference type="InterPro" id="IPR036102">
    <property type="entry name" value="OsmC/Ohrsf"/>
</dbReference>